<comment type="caution">
    <text evidence="2">The sequence shown here is derived from an EMBL/GenBank/DDBJ whole genome shotgun (WGS) entry which is preliminary data.</text>
</comment>
<feature type="signal peptide" evidence="1">
    <location>
        <begin position="1"/>
        <end position="27"/>
    </location>
</feature>
<evidence type="ECO:0008006" key="4">
    <source>
        <dbReference type="Google" id="ProtNLM"/>
    </source>
</evidence>
<keyword evidence="3" id="KW-1185">Reference proteome</keyword>
<proteinExistence type="predicted"/>
<protein>
    <recommendedName>
        <fullName evidence="4">Secreted protein</fullName>
    </recommendedName>
</protein>
<organism evidence="2 3">
    <name type="scientific">Streptomyces sp. 900105755</name>
    <dbReference type="NCBI Taxonomy" id="3154389"/>
    <lineage>
        <taxon>Bacteria</taxon>
        <taxon>Bacillati</taxon>
        <taxon>Actinomycetota</taxon>
        <taxon>Actinomycetes</taxon>
        <taxon>Kitasatosporales</taxon>
        <taxon>Streptomycetaceae</taxon>
        <taxon>Streptomyces</taxon>
    </lineage>
</organism>
<accession>A0ABV1T822</accession>
<evidence type="ECO:0000313" key="3">
    <source>
        <dbReference type="Proteomes" id="UP001490365"/>
    </source>
</evidence>
<name>A0ABV1T822_9ACTN</name>
<feature type="chain" id="PRO_5046357037" description="Secreted protein" evidence="1">
    <location>
        <begin position="28"/>
        <end position="141"/>
    </location>
</feature>
<keyword evidence="1" id="KW-0732">Signal</keyword>
<sequence length="141" mass="15018">MTRNRTLASALCTAAALLGVGAVPASAQTPVAPAAATSCYGGAKTLTYHYQSAAKEYGTYTTSSRCNDINLRLITDEPGVYLDACVVFVDHTTKCNNGDAYTTHGTEWGTVATDVKDGTHFVLRVHAYDIDAQNVTFQIAY</sequence>
<gene>
    <name evidence="2" type="ORF">ABT211_02610</name>
</gene>
<dbReference type="EMBL" id="JBEOZM010000001">
    <property type="protein sequence ID" value="MER6266184.1"/>
    <property type="molecule type" value="Genomic_DNA"/>
</dbReference>
<dbReference type="RefSeq" id="WP_351954879.1">
    <property type="nucleotide sequence ID" value="NZ_JBEOZM010000001.1"/>
</dbReference>
<evidence type="ECO:0000256" key="1">
    <source>
        <dbReference type="SAM" id="SignalP"/>
    </source>
</evidence>
<reference evidence="2 3" key="1">
    <citation type="submission" date="2024-06" db="EMBL/GenBank/DDBJ databases">
        <title>The Natural Products Discovery Center: Release of the First 8490 Sequenced Strains for Exploring Actinobacteria Biosynthetic Diversity.</title>
        <authorList>
            <person name="Kalkreuter E."/>
            <person name="Kautsar S.A."/>
            <person name="Yang D."/>
            <person name="Bader C.D."/>
            <person name="Teijaro C.N."/>
            <person name="Fluegel L."/>
            <person name="Davis C.M."/>
            <person name="Simpson J.R."/>
            <person name="Lauterbach L."/>
            <person name="Steele A.D."/>
            <person name="Gui C."/>
            <person name="Meng S."/>
            <person name="Li G."/>
            <person name="Viehrig K."/>
            <person name="Ye F."/>
            <person name="Su P."/>
            <person name="Kiefer A.F."/>
            <person name="Nichols A."/>
            <person name="Cepeda A.J."/>
            <person name="Yan W."/>
            <person name="Fan B."/>
            <person name="Jiang Y."/>
            <person name="Adhikari A."/>
            <person name="Zheng C.-J."/>
            <person name="Schuster L."/>
            <person name="Cowan T.M."/>
            <person name="Smanski M.J."/>
            <person name="Chevrette M.G."/>
            <person name="De Carvalho L.P.S."/>
            <person name="Shen B."/>
        </authorList>
    </citation>
    <scope>NUCLEOTIDE SEQUENCE [LARGE SCALE GENOMIC DNA]</scope>
    <source>
        <strain evidence="2 3">NPDC001694</strain>
    </source>
</reference>
<evidence type="ECO:0000313" key="2">
    <source>
        <dbReference type="EMBL" id="MER6266184.1"/>
    </source>
</evidence>
<dbReference type="Proteomes" id="UP001490365">
    <property type="component" value="Unassembled WGS sequence"/>
</dbReference>